<evidence type="ECO:0000313" key="11">
    <source>
        <dbReference type="EMBL" id="AXY56787.1"/>
    </source>
</evidence>
<comment type="pathway">
    <text evidence="7">Amino-acid biosynthesis; L-methionine biosynthesis via de novo pathway.</text>
</comment>
<dbReference type="Proteomes" id="UP000263753">
    <property type="component" value="Chromosome"/>
</dbReference>
<dbReference type="AlphaFoldDB" id="A0A3B7LYW1"/>
<gene>
    <name evidence="11" type="ORF">CDG60_09555</name>
</gene>
<dbReference type="PANTHER" id="PTHR45754">
    <property type="entry name" value="METHYLENETETRAHYDROFOLATE REDUCTASE"/>
    <property type="match status" value="1"/>
</dbReference>
<feature type="domain" description="Methylene-tetrahydrofolate reductase C-terminal-like" evidence="10">
    <location>
        <begin position="360"/>
        <end position="441"/>
    </location>
</feature>
<dbReference type="KEGG" id="achi:CDG60_09555"/>
<dbReference type="InterPro" id="IPR022026">
    <property type="entry name" value="DUF5981"/>
</dbReference>
<dbReference type="GO" id="GO:0035999">
    <property type="term" value="P:tetrahydrofolate interconversion"/>
    <property type="evidence" value="ECO:0007669"/>
    <property type="project" value="UniProtKB-UniPathway"/>
</dbReference>
<keyword evidence="4 9" id="KW-0285">Flavoprotein</keyword>
<evidence type="ECO:0000259" key="10">
    <source>
        <dbReference type="Pfam" id="PF12225"/>
    </source>
</evidence>
<evidence type="ECO:0000256" key="6">
    <source>
        <dbReference type="ARBA" id="ARBA00023002"/>
    </source>
</evidence>
<dbReference type="RefSeq" id="WP_087514234.1">
    <property type="nucleotide sequence ID" value="NZ_CP032134.1"/>
</dbReference>
<dbReference type="Gene3D" id="3.20.20.220">
    <property type="match status" value="1"/>
</dbReference>
<dbReference type="GO" id="GO:0106312">
    <property type="term" value="F:methylenetetrahydrofolate reductase (NADH) activity"/>
    <property type="evidence" value="ECO:0007669"/>
    <property type="project" value="UniProtKB-EC"/>
</dbReference>
<evidence type="ECO:0000256" key="8">
    <source>
        <dbReference type="ARBA" id="ARBA00048628"/>
    </source>
</evidence>
<evidence type="ECO:0000256" key="3">
    <source>
        <dbReference type="ARBA" id="ARBA00006743"/>
    </source>
</evidence>
<dbReference type="Pfam" id="PF02219">
    <property type="entry name" value="MTHFR"/>
    <property type="match status" value="1"/>
</dbReference>
<dbReference type="GO" id="GO:0005829">
    <property type="term" value="C:cytosol"/>
    <property type="evidence" value="ECO:0007669"/>
    <property type="project" value="TreeGrafter"/>
</dbReference>
<proteinExistence type="inferred from homology"/>
<dbReference type="EMBL" id="CP032134">
    <property type="protein sequence ID" value="AXY56787.1"/>
    <property type="molecule type" value="Genomic_DNA"/>
</dbReference>
<evidence type="ECO:0000256" key="5">
    <source>
        <dbReference type="ARBA" id="ARBA00022827"/>
    </source>
</evidence>
<evidence type="ECO:0000313" key="12">
    <source>
        <dbReference type="Proteomes" id="UP000263753"/>
    </source>
</evidence>
<dbReference type="UniPathway" id="UPA00193"/>
<comment type="cofactor">
    <cofactor evidence="1 9">
        <name>FAD</name>
        <dbReference type="ChEBI" id="CHEBI:57692"/>
    </cofactor>
</comment>
<accession>A0A3B7LYW1</accession>
<dbReference type="GO" id="GO:0009086">
    <property type="term" value="P:methionine biosynthetic process"/>
    <property type="evidence" value="ECO:0007669"/>
    <property type="project" value="TreeGrafter"/>
</dbReference>
<comment type="pathway">
    <text evidence="2 9">One-carbon metabolism; tetrahydrofolate interconversion.</text>
</comment>
<organism evidence="11 12">
    <name type="scientific">Acinetobacter chinensis</name>
    <dbReference type="NCBI Taxonomy" id="2004650"/>
    <lineage>
        <taxon>Bacteria</taxon>
        <taxon>Pseudomonadati</taxon>
        <taxon>Pseudomonadota</taxon>
        <taxon>Gammaproteobacteria</taxon>
        <taxon>Moraxellales</taxon>
        <taxon>Moraxellaceae</taxon>
        <taxon>Acinetobacter</taxon>
    </lineage>
</organism>
<sequence>MSSLTHYLSQQQFCFLVEYLSSDTTHPVAQEIAGFPALMTLVDRVHSDEDPAPLNVAQRYPSSIEKIIHFAGKDRDIADFEIFLNQAKQQGIQNLLLLTGDKLKQHQYGSAHLKRTRYLESINAVVHAKQKGGFCIGVAFNPFKYAEAERDAQYFKLHKKIKAGADFIITQLGYDLSALKQVKLFLSQQQVQLPILACVMPLNLARARYMVKQQVAGIVITPHMLNILEREKQQGLTERVYIRCALQILICQHLGLAGIHLSACYKKEEQEVLTRHIDQYRDLSLVECEYLWNSLWEIKTGKELIPVLRYYSKPAPSTDILKYQHLHFMHEALFNSRLGSGMGKFIFQQPIWSNKFVARTLLKTEELSKHSVLGCESCGQCRLGETLYICPETCPKGLANGPCGGTILDRCEFGDRECIHSVKARLAKAVEQTEILKNKLIPTVPVEVRGTSSWKNWYLSRQA</sequence>
<dbReference type="Pfam" id="PF12225">
    <property type="entry name" value="DUF5981"/>
    <property type="match status" value="1"/>
</dbReference>
<evidence type="ECO:0000256" key="9">
    <source>
        <dbReference type="RuleBase" id="RU003862"/>
    </source>
</evidence>
<protein>
    <recommendedName>
        <fullName evidence="9">Methylenetetrahydrofolate reductase</fullName>
    </recommendedName>
</protein>
<name>A0A3B7LYW1_9GAMM</name>
<evidence type="ECO:0000256" key="1">
    <source>
        <dbReference type="ARBA" id="ARBA00001974"/>
    </source>
</evidence>
<keyword evidence="5 9" id="KW-0274">FAD</keyword>
<comment type="catalytic activity">
    <reaction evidence="8">
        <text>(6S)-5-methyl-5,6,7,8-tetrahydrofolate + NAD(+) = (6R)-5,10-methylene-5,6,7,8-tetrahydrofolate + NADH + H(+)</text>
        <dbReference type="Rhea" id="RHEA:19821"/>
        <dbReference type="ChEBI" id="CHEBI:15378"/>
        <dbReference type="ChEBI" id="CHEBI:15636"/>
        <dbReference type="ChEBI" id="CHEBI:18608"/>
        <dbReference type="ChEBI" id="CHEBI:57540"/>
        <dbReference type="ChEBI" id="CHEBI:57945"/>
        <dbReference type="EC" id="1.5.1.54"/>
    </reaction>
    <physiologicalReaction direction="right-to-left" evidence="8">
        <dbReference type="Rhea" id="RHEA:19823"/>
    </physiologicalReaction>
</comment>
<dbReference type="GO" id="GO:0071949">
    <property type="term" value="F:FAD binding"/>
    <property type="evidence" value="ECO:0007669"/>
    <property type="project" value="TreeGrafter"/>
</dbReference>
<dbReference type="SUPFAM" id="SSF51730">
    <property type="entry name" value="FAD-linked oxidoreductase"/>
    <property type="match status" value="1"/>
</dbReference>
<comment type="similarity">
    <text evidence="3 9">Belongs to the methylenetetrahydrofolate reductase family.</text>
</comment>
<dbReference type="InterPro" id="IPR003171">
    <property type="entry name" value="Mehydrof_redctse-like"/>
</dbReference>
<dbReference type="PANTHER" id="PTHR45754:SF3">
    <property type="entry name" value="METHYLENETETRAHYDROFOLATE REDUCTASE (NADPH)"/>
    <property type="match status" value="1"/>
</dbReference>
<evidence type="ECO:0000256" key="2">
    <source>
        <dbReference type="ARBA" id="ARBA00004777"/>
    </source>
</evidence>
<dbReference type="InterPro" id="IPR029041">
    <property type="entry name" value="FAD-linked_oxidoreductase-like"/>
</dbReference>
<evidence type="ECO:0000256" key="7">
    <source>
        <dbReference type="ARBA" id="ARBA00034478"/>
    </source>
</evidence>
<evidence type="ECO:0000256" key="4">
    <source>
        <dbReference type="ARBA" id="ARBA00022630"/>
    </source>
</evidence>
<reference evidence="12" key="1">
    <citation type="submission" date="2018-09" db="EMBL/GenBank/DDBJ databases">
        <title>The complete genome of Acinetobacter sp. strain WCHAc010005.</title>
        <authorList>
            <person name="Hu Y."/>
            <person name="Long H."/>
            <person name="Feng Y."/>
            <person name="Zong Z."/>
        </authorList>
    </citation>
    <scope>NUCLEOTIDE SEQUENCE [LARGE SCALE GENOMIC DNA]</scope>
    <source>
        <strain evidence="12">WCHAc010005</strain>
    </source>
</reference>
<keyword evidence="6 9" id="KW-0560">Oxidoreductase</keyword>